<accession>A0A363NN87</accession>
<keyword evidence="1" id="KW-1133">Transmembrane helix</keyword>
<evidence type="ECO:0000313" key="3">
    <source>
        <dbReference type="EMBL" id="PUV22177.1"/>
    </source>
</evidence>
<sequence>MVCMKYILFPVIKIHKKYNFLFFLLFFFIDTILSYGFTQIINYFTFDFGAVESVANVPKWLLFVIMVIFAPLFETIVFQFVALELLLKLKISPSIAIVVSTVIFALFHNYNIPYMGYILLTGWILPYYYMALRDQGKSNKIVFVFMLHLIGNFISFFDYI</sequence>
<organism evidence="3 4">
    <name type="scientific">Sphingobacterium athyrii</name>
    <dbReference type="NCBI Taxonomy" id="2152717"/>
    <lineage>
        <taxon>Bacteria</taxon>
        <taxon>Pseudomonadati</taxon>
        <taxon>Bacteroidota</taxon>
        <taxon>Sphingobacteriia</taxon>
        <taxon>Sphingobacteriales</taxon>
        <taxon>Sphingobacteriaceae</taxon>
        <taxon>Sphingobacterium</taxon>
    </lineage>
</organism>
<feature type="transmembrane region" description="Helical" evidence="1">
    <location>
        <begin position="60"/>
        <end position="82"/>
    </location>
</feature>
<dbReference type="InterPro" id="IPR003675">
    <property type="entry name" value="Rce1/LyrA-like_dom"/>
</dbReference>
<keyword evidence="1" id="KW-0812">Transmembrane</keyword>
<dbReference type="EMBL" id="QCXX01000007">
    <property type="protein sequence ID" value="PUV22177.1"/>
    <property type="molecule type" value="Genomic_DNA"/>
</dbReference>
<dbReference type="Proteomes" id="UP000250831">
    <property type="component" value="Unassembled WGS sequence"/>
</dbReference>
<dbReference type="Pfam" id="PF02517">
    <property type="entry name" value="Rce1-like"/>
    <property type="match status" value="1"/>
</dbReference>
<proteinExistence type="predicted"/>
<gene>
    <name evidence="3" type="ORF">DCO56_21645</name>
</gene>
<dbReference type="GO" id="GO:0004175">
    <property type="term" value="F:endopeptidase activity"/>
    <property type="evidence" value="ECO:0007669"/>
    <property type="project" value="UniProtKB-ARBA"/>
</dbReference>
<name>A0A363NN87_9SPHI</name>
<feature type="transmembrane region" description="Helical" evidence="1">
    <location>
        <begin position="141"/>
        <end position="159"/>
    </location>
</feature>
<dbReference type="OrthoDB" id="795252at2"/>
<dbReference type="GO" id="GO:0080120">
    <property type="term" value="P:CAAX-box protein maturation"/>
    <property type="evidence" value="ECO:0007669"/>
    <property type="project" value="UniProtKB-ARBA"/>
</dbReference>
<feature type="transmembrane region" description="Helical" evidence="1">
    <location>
        <begin position="20"/>
        <end position="40"/>
    </location>
</feature>
<dbReference type="AlphaFoldDB" id="A0A363NN87"/>
<evidence type="ECO:0000259" key="2">
    <source>
        <dbReference type="Pfam" id="PF02517"/>
    </source>
</evidence>
<evidence type="ECO:0000256" key="1">
    <source>
        <dbReference type="SAM" id="Phobius"/>
    </source>
</evidence>
<keyword evidence="1" id="KW-0472">Membrane</keyword>
<evidence type="ECO:0000313" key="4">
    <source>
        <dbReference type="Proteomes" id="UP000250831"/>
    </source>
</evidence>
<keyword evidence="4" id="KW-1185">Reference proteome</keyword>
<reference evidence="3 4" key="1">
    <citation type="submission" date="2018-04" db="EMBL/GenBank/DDBJ databases">
        <title>Sphingobacterium sp. M46 Genome.</title>
        <authorList>
            <person name="Cheng J."/>
            <person name="Li Y."/>
        </authorList>
    </citation>
    <scope>NUCLEOTIDE SEQUENCE [LARGE SCALE GENOMIC DNA]</scope>
    <source>
        <strain evidence="3 4">M46</strain>
    </source>
</reference>
<protein>
    <recommendedName>
        <fullName evidence="2">CAAX prenyl protease 2/Lysostaphin resistance protein A-like domain-containing protein</fullName>
    </recommendedName>
</protein>
<feature type="transmembrane region" description="Helical" evidence="1">
    <location>
        <begin position="112"/>
        <end position="129"/>
    </location>
</feature>
<feature type="transmembrane region" description="Helical" evidence="1">
    <location>
        <begin position="89"/>
        <end position="106"/>
    </location>
</feature>
<feature type="domain" description="CAAX prenyl protease 2/Lysostaphin resistance protein A-like" evidence="2">
    <location>
        <begin position="59"/>
        <end position="154"/>
    </location>
</feature>
<comment type="caution">
    <text evidence="3">The sequence shown here is derived from an EMBL/GenBank/DDBJ whole genome shotgun (WGS) entry which is preliminary data.</text>
</comment>